<dbReference type="SUPFAM" id="SSF48371">
    <property type="entry name" value="ARM repeat"/>
    <property type="match status" value="1"/>
</dbReference>
<accession>A0A0G2J221</accession>
<comment type="subcellular location">
    <subcellularLocation>
        <location evidence="1">Nucleus</location>
    </subcellularLocation>
</comment>
<evidence type="ECO:0000313" key="5">
    <source>
        <dbReference type="EMBL" id="KKZ63719.1"/>
    </source>
</evidence>
<dbReference type="GO" id="GO:0005737">
    <property type="term" value="C:cytoplasm"/>
    <property type="evidence" value="ECO:0007669"/>
    <property type="project" value="TreeGrafter"/>
</dbReference>
<gene>
    <name evidence="5" type="ORF">EMCG_01953</name>
</gene>
<dbReference type="GO" id="GO:0006606">
    <property type="term" value="P:protein import into nucleus"/>
    <property type="evidence" value="ECO:0007669"/>
    <property type="project" value="TreeGrafter"/>
</dbReference>
<reference evidence="6" key="1">
    <citation type="journal article" date="2015" name="PLoS Genet.">
        <title>The dynamic genome and transcriptome of the human fungal pathogen Blastomyces and close relative Emmonsia.</title>
        <authorList>
            <person name="Munoz J.F."/>
            <person name="Gauthier G.M."/>
            <person name="Desjardins C.A."/>
            <person name="Gallo J.E."/>
            <person name="Holder J."/>
            <person name="Sullivan T.D."/>
            <person name="Marty A.J."/>
            <person name="Carmen J.C."/>
            <person name="Chen Z."/>
            <person name="Ding L."/>
            <person name="Gujja S."/>
            <person name="Magrini V."/>
            <person name="Misas E."/>
            <person name="Mitreva M."/>
            <person name="Priest M."/>
            <person name="Saif S."/>
            <person name="Whiston E.A."/>
            <person name="Young S."/>
            <person name="Zeng Q."/>
            <person name="Goldman W.E."/>
            <person name="Mardis E.R."/>
            <person name="Taylor J.W."/>
            <person name="McEwen J.G."/>
            <person name="Clay O.K."/>
            <person name="Klein B.S."/>
            <person name="Cuomo C.A."/>
        </authorList>
    </citation>
    <scope>NUCLEOTIDE SEQUENCE [LARGE SCALE GENOMIC DNA]</scope>
    <source>
        <strain evidence="6">UAMH 3008</strain>
    </source>
</reference>
<dbReference type="AlphaFoldDB" id="A0A0G2J221"/>
<keyword evidence="3" id="KW-0813">Transport</keyword>
<dbReference type="EMBL" id="LCZI01000927">
    <property type="protein sequence ID" value="KKZ63719.1"/>
    <property type="molecule type" value="Genomic_DNA"/>
</dbReference>
<dbReference type="PANTHER" id="PTHR12363:SF33">
    <property type="entry name" value="IMPORTIN-13"/>
    <property type="match status" value="1"/>
</dbReference>
<evidence type="ECO:0000256" key="2">
    <source>
        <dbReference type="ARBA" id="ARBA00007991"/>
    </source>
</evidence>
<dbReference type="VEuPathDB" id="FungiDB:EMCG_01953"/>
<evidence type="ECO:0000256" key="4">
    <source>
        <dbReference type="ARBA" id="ARBA00023242"/>
    </source>
</evidence>
<proteinExistence type="inferred from homology"/>
<protein>
    <recommendedName>
        <fullName evidence="7">Importin N-terminal domain-containing protein</fullName>
    </recommendedName>
</protein>
<dbReference type="InterPro" id="IPR016024">
    <property type="entry name" value="ARM-type_fold"/>
</dbReference>
<comment type="caution">
    <text evidence="5">The sequence shown here is derived from an EMBL/GenBank/DDBJ whole genome shotgun (WGS) entry which is preliminary data.</text>
</comment>
<dbReference type="OrthoDB" id="2016913at2759"/>
<sequence>MAGIPPTQKESQALLDEARQLIQALNAPGNAGMAKSIQERLQALQKSEAGWAIADGLLASDDTNARFFGALTLTVKIHQDWEYLGEEKTKDLLVHLINIFLLMVSRDEAAVSIRKFMSTLTTFFFKPEAPWTHCIRHVAVSMASGKYMSEDQCDQEIFKKLALPLLSYKRMLLLLSFSTTLAEELLRYALNEELRDRLGPNLTDALSLIEFVLEQVSNFNGDVNQPSLSEQLNKLAIEAMKSLNAWLIAIRGDRISLGDLSKAVAIPLNVSVQFLAVPELAEMAMELLAEILNSHAKLLGMEHLAAILQFLSGNFGEKYALALLNGDYDEDSMRFLDLLLRYATTEQMQLLTGELNEQKQRILFLLHTLFRGPGFVEVDDKASSLLLEYWTEAADDISDYIMQGDVAVSPDRVKGEFAQVITDCYDKLQYPDSSVLKKWDDDDVRNFNGFRRDFADFLLATYPLLGFELIEKLVERATSSMNSQIWEGFEVAIFCLGFLADSVADSPKVDKLLRTIFHSEIFDAVCFNRISISMKPRQTLSDMIARYTAYFERNHELLPRVLNFLFNSLEAASCDQAASKSISFLCQNCRQALPMYVDDFINKLDQLRSNSSINVTTLERVSEGIAAVVQAATSNAAQAACLIKLLGPLHQLAEQARLEAQSNQYDDALEKGIKVMRCTASIGKGFRAPDDAVIDLDAEAASLSANNFWTSDELGGTPQAYLIQILDILIGTFPTDGDIIEATCDVLKAGYTEHTPGPYVLPSQVTIRFIKAANVTSPRFPTIMGTASAFLASHSARPSAVQNEATELIIHIYELINFMNAQPDQYDPEVAHSCIDFLNLMLPKYKVALFNLIHPPIPQHSPVIPTILTFTLAVLKRHDPLPLRSASAFWSTIFSLADLPAELQPGPDSSSVRHPNAAAAAANGAITQQGPHFFDTCLSSLGNILMYHVSGHCARSDLDHLCEVIKKFIFHYQGAARVHFGAALAVMDGNIAPGGAGGEGRVPEKAERERFLSSILTLRGARGTNRVVKDYWVACRGKGFAYAS</sequence>
<name>A0A0G2J221_9EURO</name>
<dbReference type="PANTHER" id="PTHR12363">
    <property type="entry name" value="TRANSPORTIN 3 AND IMPORTIN 13"/>
    <property type="match status" value="1"/>
</dbReference>
<dbReference type="Proteomes" id="UP000034164">
    <property type="component" value="Unassembled WGS sequence"/>
</dbReference>
<evidence type="ECO:0000256" key="1">
    <source>
        <dbReference type="ARBA" id="ARBA00004123"/>
    </source>
</evidence>
<dbReference type="InterPro" id="IPR051345">
    <property type="entry name" value="Importin_beta-like_NTR"/>
</dbReference>
<dbReference type="Gene3D" id="1.25.10.10">
    <property type="entry name" value="Leucine-rich Repeat Variant"/>
    <property type="match status" value="1"/>
</dbReference>
<keyword evidence="4" id="KW-0539">Nucleus</keyword>
<comment type="similarity">
    <text evidence="2">Belongs to the importin beta family.</text>
</comment>
<dbReference type="GO" id="GO:0005634">
    <property type="term" value="C:nucleus"/>
    <property type="evidence" value="ECO:0007669"/>
    <property type="project" value="UniProtKB-SubCell"/>
</dbReference>
<organism evidence="5 6">
    <name type="scientific">[Emmonsia] crescens</name>
    <dbReference type="NCBI Taxonomy" id="73230"/>
    <lineage>
        <taxon>Eukaryota</taxon>
        <taxon>Fungi</taxon>
        <taxon>Dikarya</taxon>
        <taxon>Ascomycota</taxon>
        <taxon>Pezizomycotina</taxon>
        <taxon>Eurotiomycetes</taxon>
        <taxon>Eurotiomycetidae</taxon>
        <taxon>Onygenales</taxon>
        <taxon>Ajellomycetaceae</taxon>
        <taxon>Emergomyces</taxon>
    </lineage>
</organism>
<evidence type="ECO:0000313" key="6">
    <source>
        <dbReference type="Proteomes" id="UP000034164"/>
    </source>
</evidence>
<evidence type="ECO:0000256" key="3">
    <source>
        <dbReference type="ARBA" id="ARBA00022448"/>
    </source>
</evidence>
<dbReference type="InterPro" id="IPR011989">
    <property type="entry name" value="ARM-like"/>
</dbReference>
<evidence type="ECO:0008006" key="7">
    <source>
        <dbReference type="Google" id="ProtNLM"/>
    </source>
</evidence>